<evidence type="ECO:0000256" key="1">
    <source>
        <dbReference type="SAM" id="MobiDB-lite"/>
    </source>
</evidence>
<name>A0A2K2AUR7_POPTR</name>
<evidence type="ECO:0000313" key="3">
    <source>
        <dbReference type="Proteomes" id="UP000006729"/>
    </source>
</evidence>
<dbReference type="AlphaFoldDB" id="A0A2K2AUR7"/>
<keyword evidence="3" id="KW-1185">Reference proteome</keyword>
<proteinExistence type="predicted"/>
<dbReference type="EMBL" id="CM009293">
    <property type="protein sequence ID" value="PNT41270.1"/>
    <property type="molecule type" value="Genomic_DNA"/>
</dbReference>
<sequence>MGHASISNSFGSPVRTWIQTPGARAAKSTCPVELAAIESKFHCICTPAKSMSTPRFTLADLQVEPLLDPQGMGPSSAPKCNGSYVHAQDPRLLGPSTGPDPRDVGTDVDPKYLWCCASTQFSWQDPIRLGPTARPKANGSWAEPRELGPDGGPNSLALGLAARPNLFRSACGPNANESVVRTQFFWVLSQDPILFCPAATPRSNGSCIGI</sequence>
<protein>
    <submittedName>
        <fullName evidence="2">Uncharacterized protein</fullName>
    </submittedName>
</protein>
<evidence type="ECO:0000313" key="2">
    <source>
        <dbReference type="EMBL" id="PNT41270.1"/>
    </source>
</evidence>
<dbReference type="Proteomes" id="UP000006729">
    <property type="component" value="Chromosome 4"/>
</dbReference>
<reference evidence="2 3" key="1">
    <citation type="journal article" date="2006" name="Science">
        <title>The genome of black cottonwood, Populus trichocarpa (Torr. &amp; Gray).</title>
        <authorList>
            <person name="Tuskan G.A."/>
            <person name="Difazio S."/>
            <person name="Jansson S."/>
            <person name="Bohlmann J."/>
            <person name="Grigoriev I."/>
            <person name="Hellsten U."/>
            <person name="Putnam N."/>
            <person name="Ralph S."/>
            <person name="Rombauts S."/>
            <person name="Salamov A."/>
            <person name="Schein J."/>
            <person name="Sterck L."/>
            <person name="Aerts A."/>
            <person name="Bhalerao R.R."/>
            <person name="Bhalerao R.P."/>
            <person name="Blaudez D."/>
            <person name="Boerjan W."/>
            <person name="Brun A."/>
            <person name="Brunner A."/>
            <person name="Busov V."/>
            <person name="Campbell M."/>
            <person name="Carlson J."/>
            <person name="Chalot M."/>
            <person name="Chapman J."/>
            <person name="Chen G.L."/>
            <person name="Cooper D."/>
            <person name="Coutinho P.M."/>
            <person name="Couturier J."/>
            <person name="Covert S."/>
            <person name="Cronk Q."/>
            <person name="Cunningham R."/>
            <person name="Davis J."/>
            <person name="Degroeve S."/>
            <person name="Dejardin A."/>
            <person name="Depamphilis C."/>
            <person name="Detter J."/>
            <person name="Dirks B."/>
            <person name="Dubchak I."/>
            <person name="Duplessis S."/>
            <person name="Ehlting J."/>
            <person name="Ellis B."/>
            <person name="Gendler K."/>
            <person name="Goodstein D."/>
            <person name="Gribskov M."/>
            <person name="Grimwood J."/>
            <person name="Groover A."/>
            <person name="Gunter L."/>
            <person name="Hamberger B."/>
            <person name="Heinze B."/>
            <person name="Helariutta Y."/>
            <person name="Henrissat B."/>
            <person name="Holligan D."/>
            <person name="Holt R."/>
            <person name="Huang W."/>
            <person name="Islam-Faridi N."/>
            <person name="Jones S."/>
            <person name="Jones-Rhoades M."/>
            <person name="Jorgensen R."/>
            <person name="Joshi C."/>
            <person name="Kangasjarvi J."/>
            <person name="Karlsson J."/>
            <person name="Kelleher C."/>
            <person name="Kirkpatrick R."/>
            <person name="Kirst M."/>
            <person name="Kohler A."/>
            <person name="Kalluri U."/>
            <person name="Larimer F."/>
            <person name="Leebens-Mack J."/>
            <person name="Leple J.C."/>
            <person name="Locascio P."/>
            <person name="Lou Y."/>
            <person name="Lucas S."/>
            <person name="Martin F."/>
            <person name="Montanini B."/>
            <person name="Napoli C."/>
            <person name="Nelson D.R."/>
            <person name="Nelson C."/>
            <person name="Nieminen K."/>
            <person name="Nilsson O."/>
            <person name="Pereda V."/>
            <person name="Peter G."/>
            <person name="Philippe R."/>
            <person name="Pilate G."/>
            <person name="Poliakov A."/>
            <person name="Razumovskaya J."/>
            <person name="Richardson P."/>
            <person name="Rinaldi C."/>
            <person name="Ritland K."/>
            <person name="Rouze P."/>
            <person name="Ryaboy D."/>
            <person name="Schmutz J."/>
            <person name="Schrader J."/>
            <person name="Segerman B."/>
            <person name="Shin H."/>
            <person name="Siddiqui A."/>
            <person name="Sterky F."/>
            <person name="Terry A."/>
            <person name="Tsai C.J."/>
            <person name="Uberbacher E."/>
            <person name="Unneberg P."/>
            <person name="Vahala J."/>
            <person name="Wall K."/>
            <person name="Wessler S."/>
            <person name="Yang G."/>
            <person name="Yin T."/>
            <person name="Douglas C."/>
            <person name="Marra M."/>
            <person name="Sandberg G."/>
            <person name="Van de Peer Y."/>
            <person name="Rokhsar D."/>
        </authorList>
    </citation>
    <scope>NUCLEOTIDE SEQUENCE [LARGE SCALE GENOMIC DNA]</scope>
    <source>
        <strain evidence="3">cv. Nisqually</strain>
    </source>
</reference>
<organism evidence="2 3">
    <name type="scientific">Populus trichocarpa</name>
    <name type="common">Western balsam poplar</name>
    <name type="synonym">Populus balsamifera subsp. trichocarpa</name>
    <dbReference type="NCBI Taxonomy" id="3694"/>
    <lineage>
        <taxon>Eukaryota</taxon>
        <taxon>Viridiplantae</taxon>
        <taxon>Streptophyta</taxon>
        <taxon>Embryophyta</taxon>
        <taxon>Tracheophyta</taxon>
        <taxon>Spermatophyta</taxon>
        <taxon>Magnoliopsida</taxon>
        <taxon>eudicotyledons</taxon>
        <taxon>Gunneridae</taxon>
        <taxon>Pentapetalae</taxon>
        <taxon>rosids</taxon>
        <taxon>fabids</taxon>
        <taxon>Malpighiales</taxon>
        <taxon>Salicaceae</taxon>
        <taxon>Saliceae</taxon>
        <taxon>Populus</taxon>
    </lineage>
</organism>
<dbReference type="InParanoid" id="A0A2K2AUR7"/>
<feature type="region of interest" description="Disordered" evidence="1">
    <location>
        <begin position="127"/>
        <end position="155"/>
    </location>
</feature>
<accession>A0A2K2AUR7</accession>
<gene>
    <name evidence="2" type="ORF">POPTR_004G146200</name>
</gene>